<dbReference type="GO" id="GO:0008872">
    <property type="term" value="F:glucarate dehydratase activity"/>
    <property type="evidence" value="ECO:0007669"/>
    <property type="project" value="UniProtKB-EC"/>
</dbReference>
<evidence type="ECO:0000256" key="9">
    <source>
        <dbReference type="NCBIfam" id="TIGR03247"/>
    </source>
</evidence>
<dbReference type="InterPro" id="IPR034593">
    <property type="entry name" value="DgoD-like"/>
</dbReference>
<evidence type="ECO:0000256" key="2">
    <source>
        <dbReference type="ARBA" id="ARBA00001946"/>
    </source>
</evidence>
<dbReference type="SFLD" id="SFLDS00001">
    <property type="entry name" value="Enolase"/>
    <property type="match status" value="1"/>
</dbReference>
<dbReference type="Proteomes" id="UP000622707">
    <property type="component" value="Unassembled WGS sequence"/>
</dbReference>
<evidence type="ECO:0000256" key="5">
    <source>
        <dbReference type="ARBA" id="ARBA00011973"/>
    </source>
</evidence>
<dbReference type="SFLD" id="SFLDG00055">
    <property type="entry name" value="glucarate_dehydratase"/>
    <property type="match status" value="1"/>
</dbReference>
<protein>
    <recommendedName>
        <fullName evidence="5 9">Glucarate dehydratase</fullName>
        <ecNumber evidence="5 9">4.2.1.40</ecNumber>
    </recommendedName>
</protein>
<comment type="pathway">
    <text evidence="3">Carbohydrate acid metabolism; D-glucarate degradation; 2,5-dioxopentanoate from D-glucarate: step 1/2.</text>
</comment>
<dbReference type="EMBL" id="JAEQND010000009">
    <property type="protein sequence ID" value="MBL0426876.1"/>
    <property type="molecule type" value="Genomic_DNA"/>
</dbReference>
<dbReference type="SUPFAM" id="SSF51604">
    <property type="entry name" value="Enolase C-terminal domain-like"/>
    <property type="match status" value="1"/>
</dbReference>
<dbReference type="InterPro" id="IPR029017">
    <property type="entry name" value="Enolase-like_N"/>
</dbReference>
<keyword evidence="6" id="KW-0479">Metal-binding</keyword>
<evidence type="ECO:0000256" key="8">
    <source>
        <dbReference type="ARBA" id="ARBA00023239"/>
    </source>
</evidence>
<evidence type="ECO:0000256" key="4">
    <source>
        <dbReference type="ARBA" id="ARBA00009938"/>
    </source>
</evidence>
<comment type="caution">
    <text evidence="11">The sequence shown here is derived from an EMBL/GenBank/DDBJ whole genome shotgun (WGS) entry which is preliminary data.</text>
</comment>
<dbReference type="Pfam" id="PF13378">
    <property type="entry name" value="MR_MLE_C"/>
    <property type="match status" value="1"/>
</dbReference>
<reference evidence="11 12" key="1">
    <citation type="journal article" date="2017" name="Int. J. Syst. Evol. Microbiol.">
        <title>Ramlibacter alkalitolerans sp. nov., alkali-tolerant bacterium isolated from soil of ginseng.</title>
        <authorList>
            <person name="Lee D.H."/>
            <person name="Cha C.J."/>
        </authorList>
    </citation>
    <scope>NUCLEOTIDE SEQUENCE [LARGE SCALE GENOMIC DNA]</scope>
    <source>
        <strain evidence="11 12">KACC 19305</strain>
    </source>
</reference>
<dbReference type="InterPro" id="IPR036849">
    <property type="entry name" value="Enolase-like_C_sf"/>
</dbReference>
<dbReference type="PANTHER" id="PTHR48080">
    <property type="entry name" value="D-GALACTONATE DEHYDRATASE-RELATED"/>
    <property type="match status" value="1"/>
</dbReference>
<dbReference type="SUPFAM" id="SSF54826">
    <property type="entry name" value="Enolase N-terminal domain-like"/>
    <property type="match status" value="1"/>
</dbReference>
<sequence>MQTDRSMSTPVVKSMRVVPVAGRDGMLLNLSGAHAPFFTRNIVLVTDNAGHTGLGEVPGGEKIRQTLEDARPLVEGQAIGNLQAILNAMRAKFADRDAGGRGNQTFDLRTTIHAVTAVEAALLDLQGQHLGVPVAALLGEGQQRASVQMLGYLFYVGDRRKTDLPYAGEPEAQDDWLRLRHEEALTPQAVVRLAEAAQQRYGFQDFKLKGGVLAGDAEVEAVAALHERFPQARVTLDPNGGWLLKDAIRLGEKMRGIVAYAEDPCGAEEGFSGREVMAEFRRATGLPTATNMVATDWRQLAHSLSLQSVDIPLADPHFWTMAGSVRVAQTCRDWGLTWGSHSNNHFDISLAMFTHVGAAAPGKVTAIDTHWIWQDGQRLTKEPLQIRGGYVDVPKKPGLGIEIDEGALEKANALYRQHGLGARDDATAMQFLVPGWKFDPKRPALVR</sequence>
<keyword evidence="7" id="KW-0460">Magnesium</keyword>
<evidence type="ECO:0000313" key="11">
    <source>
        <dbReference type="EMBL" id="MBL0426876.1"/>
    </source>
</evidence>
<dbReference type="NCBIfam" id="TIGR03247">
    <property type="entry name" value="glucar-dehydr"/>
    <property type="match status" value="1"/>
</dbReference>
<evidence type="ECO:0000259" key="10">
    <source>
        <dbReference type="SMART" id="SM00922"/>
    </source>
</evidence>
<gene>
    <name evidence="11" type="primary">gudD</name>
    <name evidence="11" type="ORF">JI746_17315</name>
</gene>
<dbReference type="PANTHER" id="PTHR48080:SF4">
    <property type="entry name" value="GLUCARATE DEHYDRATASE"/>
    <property type="match status" value="1"/>
</dbReference>
<proteinExistence type="inferred from homology"/>
<accession>A0ABS1JRU1</accession>
<dbReference type="EC" id="4.2.1.40" evidence="5 9"/>
<dbReference type="SFLD" id="SFLDF00005">
    <property type="entry name" value="glucarate_dehydratase"/>
    <property type="match status" value="1"/>
</dbReference>
<dbReference type="InterPro" id="IPR013341">
    <property type="entry name" value="Mandelate_racemase_N_dom"/>
</dbReference>
<evidence type="ECO:0000256" key="6">
    <source>
        <dbReference type="ARBA" id="ARBA00022723"/>
    </source>
</evidence>
<evidence type="ECO:0000256" key="3">
    <source>
        <dbReference type="ARBA" id="ARBA00005183"/>
    </source>
</evidence>
<evidence type="ECO:0000256" key="1">
    <source>
        <dbReference type="ARBA" id="ARBA00001426"/>
    </source>
</evidence>
<dbReference type="Pfam" id="PF02746">
    <property type="entry name" value="MR_MLE_N"/>
    <property type="match status" value="1"/>
</dbReference>
<dbReference type="InterPro" id="IPR029065">
    <property type="entry name" value="Enolase_C-like"/>
</dbReference>
<comment type="catalytic activity">
    <reaction evidence="1">
        <text>D-glucarate = 5-dehydro-4-deoxy-D-glucarate + H2O</text>
        <dbReference type="Rhea" id="RHEA:14573"/>
        <dbReference type="ChEBI" id="CHEBI:15377"/>
        <dbReference type="ChEBI" id="CHEBI:30612"/>
        <dbReference type="ChEBI" id="CHEBI:42819"/>
        <dbReference type="EC" id="4.2.1.40"/>
    </reaction>
</comment>
<dbReference type="SMART" id="SM00922">
    <property type="entry name" value="MR_MLE"/>
    <property type="match status" value="1"/>
</dbReference>
<keyword evidence="12" id="KW-1185">Reference proteome</keyword>
<dbReference type="Gene3D" id="3.30.390.10">
    <property type="entry name" value="Enolase-like, N-terminal domain"/>
    <property type="match status" value="1"/>
</dbReference>
<dbReference type="Gene3D" id="3.20.20.120">
    <property type="entry name" value="Enolase-like C-terminal domain"/>
    <property type="match status" value="1"/>
</dbReference>
<dbReference type="InterPro" id="IPR013342">
    <property type="entry name" value="Mandelate_racemase_C"/>
</dbReference>
<dbReference type="InterPro" id="IPR034598">
    <property type="entry name" value="GlucD-like"/>
</dbReference>
<comment type="similarity">
    <text evidence="4">Belongs to the mandelate racemase/muconate lactonizing enzyme family. GlucD subfamily.</text>
</comment>
<feature type="domain" description="Mandelate racemase/muconate lactonizing enzyme C-terminal" evidence="10">
    <location>
        <begin position="187"/>
        <end position="287"/>
    </location>
</feature>
<name>A0ABS1JRU1_9BURK</name>
<comment type="cofactor">
    <cofactor evidence="2">
        <name>Mg(2+)</name>
        <dbReference type="ChEBI" id="CHEBI:18420"/>
    </cofactor>
</comment>
<evidence type="ECO:0000256" key="7">
    <source>
        <dbReference type="ARBA" id="ARBA00022842"/>
    </source>
</evidence>
<organism evidence="11 12">
    <name type="scientific">Ramlibacter alkalitolerans</name>
    <dbReference type="NCBI Taxonomy" id="2039631"/>
    <lineage>
        <taxon>Bacteria</taxon>
        <taxon>Pseudomonadati</taxon>
        <taxon>Pseudomonadota</taxon>
        <taxon>Betaproteobacteria</taxon>
        <taxon>Burkholderiales</taxon>
        <taxon>Comamonadaceae</taxon>
        <taxon>Ramlibacter</taxon>
    </lineage>
</organism>
<dbReference type="InterPro" id="IPR017653">
    <property type="entry name" value="Glucarate_dehydratase"/>
</dbReference>
<evidence type="ECO:0000313" key="12">
    <source>
        <dbReference type="Proteomes" id="UP000622707"/>
    </source>
</evidence>
<keyword evidence="8 11" id="KW-0456">Lyase</keyword>
<dbReference type="CDD" id="cd03323">
    <property type="entry name" value="D-glucarate_dehydratase"/>
    <property type="match status" value="1"/>
</dbReference>